<dbReference type="OrthoDB" id="9814572at2"/>
<dbReference type="InterPro" id="IPR003356">
    <property type="entry name" value="DNA_methylase_A-5"/>
</dbReference>
<dbReference type="GO" id="GO:0003677">
    <property type="term" value="F:DNA binding"/>
    <property type="evidence" value="ECO:0007669"/>
    <property type="project" value="InterPro"/>
</dbReference>
<dbReference type="RefSeq" id="WP_145228388.1">
    <property type="nucleotide sequence ID" value="NZ_CP036343.1"/>
</dbReference>
<dbReference type="GO" id="GO:0009307">
    <property type="term" value="P:DNA restriction-modification system"/>
    <property type="evidence" value="ECO:0007669"/>
    <property type="project" value="UniProtKB-KW"/>
</dbReference>
<evidence type="ECO:0000256" key="4">
    <source>
        <dbReference type="ARBA" id="ARBA00022679"/>
    </source>
</evidence>
<evidence type="ECO:0000256" key="6">
    <source>
        <dbReference type="ARBA" id="ARBA00022747"/>
    </source>
</evidence>
<keyword evidence="6" id="KW-0680">Restriction system</keyword>
<keyword evidence="4" id="KW-0808">Transferase</keyword>
<dbReference type="Proteomes" id="UP000316855">
    <property type="component" value="Chromosome"/>
</dbReference>
<dbReference type="SUPFAM" id="SSF53335">
    <property type="entry name" value="S-adenosyl-L-methionine-dependent methyltransferases"/>
    <property type="match status" value="1"/>
</dbReference>
<dbReference type="KEGG" id="gax:Pan161_31320"/>
<gene>
    <name evidence="10" type="ORF">Pan161_31320</name>
</gene>
<evidence type="ECO:0000256" key="1">
    <source>
        <dbReference type="ARBA" id="ARBA00006594"/>
    </source>
</evidence>
<dbReference type="InterPro" id="IPR051537">
    <property type="entry name" value="DNA_Adenine_Mtase"/>
</dbReference>
<keyword evidence="11" id="KW-1185">Reference proteome</keyword>
<evidence type="ECO:0000256" key="2">
    <source>
        <dbReference type="ARBA" id="ARBA00011900"/>
    </source>
</evidence>
<proteinExistence type="inferred from homology"/>
<organism evidence="10 11">
    <name type="scientific">Gimesia algae</name>
    <dbReference type="NCBI Taxonomy" id="2527971"/>
    <lineage>
        <taxon>Bacteria</taxon>
        <taxon>Pseudomonadati</taxon>
        <taxon>Planctomycetota</taxon>
        <taxon>Planctomycetia</taxon>
        <taxon>Planctomycetales</taxon>
        <taxon>Planctomycetaceae</taxon>
        <taxon>Gimesia</taxon>
    </lineage>
</organism>
<feature type="region of interest" description="Disordered" evidence="8">
    <location>
        <begin position="274"/>
        <end position="313"/>
    </location>
</feature>
<feature type="compositionally biased region" description="Basic and acidic residues" evidence="8">
    <location>
        <begin position="289"/>
        <end position="307"/>
    </location>
</feature>
<dbReference type="GO" id="GO:0009007">
    <property type="term" value="F:site-specific DNA-methyltransferase (adenine-specific) activity"/>
    <property type="evidence" value="ECO:0007669"/>
    <property type="project" value="UniProtKB-EC"/>
</dbReference>
<protein>
    <recommendedName>
        <fullName evidence="2">site-specific DNA-methyltransferase (adenine-specific)</fullName>
        <ecNumber evidence="2">2.1.1.72</ecNumber>
    </recommendedName>
</protein>
<dbReference type="GO" id="GO:0032259">
    <property type="term" value="P:methylation"/>
    <property type="evidence" value="ECO:0007669"/>
    <property type="project" value="UniProtKB-KW"/>
</dbReference>
<dbReference type="InterPro" id="IPR029063">
    <property type="entry name" value="SAM-dependent_MTases_sf"/>
</dbReference>
<dbReference type="PRINTS" id="PR00507">
    <property type="entry name" value="N12N6MTFRASE"/>
</dbReference>
<evidence type="ECO:0000256" key="5">
    <source>
        <dbReference type="ARBA" id="ARBA00022691"/>
    </source>
</evidence>
<dbReference type="GO" id="GO:0008170">
    <property type="term" value="F:N-methyltransferase activity"/>
    <property type="evidence" value="ECO:0007669"/>
    <property type="project" value="InterPro"/>
</dbReference>
<reference evidence="10 11" key="1">
    <citation type="submission" date="2019-02" db="EMBL/GenBank/DDBJ databases">
        <title>Deep-cultivation of Planctomycetes and their phenomic and genomic characterization uncovers novel biology.</title>
        <authorList>
            <person name="Wiegand S."/>
            <person name="Jogler M."/>
            <person name="Boedeker C."/>
            <person name="Pinto D."/>
            <person name="Vollmers J."/>
            <person name="Rivas-Marin E."/>
            <person name="Kohn T."/>
            <person name="Peeters S.H."/>
            <person name="Heuer A."/>
            <person name="Rast P."/>
            <person name="Oberbeckmann S."/>
            <person name="Bunk B."/>
            <person name="Jeske O."/>
            <person name="Meyerdierks A."/>
            <person name="Storesund J.E."/>
            <person name="Kallscheuer N."/>
            <person name="Luecker S."/>
            <person name="Lage O.M."/>
            <person name="Pohl T."/>
            <person name="Merkel B.J."/>
            <person name="Hornburger P."/>
            <person name="Mueller R.-W."/>
            <person name="Bruemmer F."/>
            <person name="Labrenz M."/>
            <person name="Spormann A.M."/>
            <person name="Op den Camp H."/>
            <person name="Overmann J."/>
            <person name="Amann R."/>
            <person name="Jetten M.S.M."/>
            <person name="Mascher T."/>
            <person name="Medema M.H."/>
            <person name="Devos D.P."/>
            <person name="Kaster A.-K."/>
            <person name="Ovreas L."/>
            <person name="Rohde M."/>
            <person name="Galperin M.Y."/>
            <person name="Jogler C."/>
        </authorList>
    </citation>
    <scope>NUCLEOTIDE SEQUENCE [LARGE SCALE GENOMIC DNA]</scope>
    <source>
        <strain evidence="10 11">Pan161</strain>
    </source>
</reference>
<dbReference type="EMBL" id="CP036343">
    <property type="protein sequence ID" value="QDT91474.1"/>
    <property type="molecule type" value="Genomic_DNA"/>
</dbReference>
<evidence type="ECO:0000259" key="9">
    <source>
        <dbReference type="Pfam" id="PF02384"/>
    </source>
</evidence>
<comment type="catalytic activity">
    <reaction evidence="7">
        <text>a 2'-deoxyadenosine in DNA + S-adenosyl-L-methionine = an N(6)-methyl-2'-deoxyadenosine in DNA + S-adenosyl-L-homocysteine + H(+)</text>
        <dbReference type="Rhea" id="RHEA:15197"/>
        <dbReference type="Rhea" id="RHEA-COMP:12418"/>
        <dbReference type="Rhea" id="RHEA-COMP:12419"/>
        <dbReference type="ChEBI" id="CHEBI:15378"/>
        <dbReference type="ChEBI" id="CHEBI:57856"/>
        <dbReference type="ChEBI" id="CHEBI:59789"/>
        <dbReference type="ChEBI" id="CHEBI:90615"/>
        <dbReference type="ChEBI" id="CHEBI:90616"/>
        <dbReference type="EC" id="2.1.1.72"/>
    </reaction>
</comment>
<evidence type="ECO:0000313" key="10">
    <source>
        <dbReference type="EMBL" id="QDT91474.1"/>
    </source>
</evidence>
<comment type="similarity">
    <text evidence="1">Belongs to the N(4)/N(6)-methyltransferase family.</text>
</comment>
<name>A0A517VEN6_9PLAN</name>
<dbReference type="PANTHER" id="PTHR42933:SF1">
    <property type="entry name" value="SITE-SPECIFIC DNA-METHYLTRANSFERASE (ADENINE-SPECIFIC)"/>
    <property type="match status" value="1"/>
</dbReference>
<evidence type="ECO:0000256" key="3">
    <source>
        <dbReference type="ARBA" id="ARBA00022603"/>
    </source>
</evidence>
<dbReference type="AlphaFoldDB" id="A0A517VEN6"/>
<keyword evidence="5" id="KW-0949">S-adenosyl-L-methionine</keyword>
<dbReference type="Gene3D" id="3.40.50.150">
    <property type="entry name" value="Vaccinia Virus protein VP39"/>
    <property type="match status" value="1"/>
</dbReference>
<dbReference type="PANTHER" id="PTHR42933">
    <property type="entry name" value="SLR6095 PROTEIN"/>
    <property type="match status" value="1"/>
</dbReference>
<dbReference type="EC" id="2.1.1.72" evidence="2"/>
<evidence type="ECO:0000313" key="11">
    <source>
        <dbReference type="Proteomes" id="UP000316855"/>
    </source>
</evidence>
<sequence>MAKEQFFYSHTRQLFNTLESISQRSSVSRGKAFEDVLQACVAALAAETMEPAYFEAIKAHTEGSQGKRGVDLFPKFLAQLIEGMSEQDQDLLGDLFEASISYGEKGQFLTPESVSELLANLTIDAEEKTDDGHALMINDPCCGTGRMLLKAGEINPQAELCGQDIDARCVRITALNLGLRGKYGYVVCGNSLTLESKFAYRIGSFYHESPHGRRRGVIRDIPLKQAPVPFITDAARKATQSLFAQQEADSREPDQEQKIPHNIMEVPQWLFRLEQRMENGDADNGTHQPAKEKPPSTKSASENDHPKTQKKLF</sequence>
<keyword evidence="3 10" id="KW-0489">Methyltransferase</keyword>
<feature type="domain" description="DNA methylase adenine-specific" evidence="9">
    <location>
        <begin position="88"/>
        <end position="185"/>
    </location>
</feature>
<evidence type="ECO:0000256" key="8">
    <source>
        <dbReference type="SAM" id="MobiDB-lite"/>
    </source>
</evidence>
<evidence type="ECO:0000256" key="7">
    <source>
        <dbReference type="ARBA" id="ARBA00047942"/>
    </source>
</evidence>
<dbReference type="Pfam" id="PF02384">
    <property type="entry name" value="N6_Mtase"/>
    <property type="match status" value="1"/>
</dbReference>
<accession>A0A517VEN6</accession>